<dbReference type="EMBL" id="FNZQ01000005">
    <property type="protein sequence ID" value="SEL41292.1"/>
    <property type="molecule type" value="Genomic_DNA"/>
</dbReference>
<evidence type="ECO:0000313" key="3">
    <source>
        <dbReference type="Proteomes" id="UP000199283"/>
    </source>
</evidence>
<dbReference type="STRING" id="188906.SAMN04488526_2598"/>
<organism evidence="2 3">
    <name type="scientific">Jannaschia helgolandensis</name>
    <dbReference type="NCBI Taxonomy" id="188906"/>
    <lineage>
        <taxon>Bacteria</taxon>
        <taxon>Pseudomonadati</taxon>
        <taxon>Pseudomonadota</taxon>
        <taxon>Alphaproteobacteria</taxon>
        <taxon>Rhodobacterales</taxon>
        <taxon>Roseobacteraceae</taxon>
        <taxon>Jannaschia</taxon>
    </lineage>
</organism>
<name>A0A1H7PZV4_9RHOB</name>
<dbReference type="PANTHER" id="PTHR41795:SF1">
    <property type="entry name" value="EXOPOLYSACCHARIDE SYNTHESIS PROTEIN"/>
    <property type="match status" value="1"/>
</dbReference>
<protein>
    <submittedName>
        <fullName evidence="2">Uncharacterized conserved protein</fullName>
    </submittedName>
</protein>
<feature type="transmembrane region" description="Helical" evidence="1">
    <location>
        <begin position="65"/>
        <end position="87"/>
    </location>
</feature>
<dbReference type="PIRSF" id="PIRSF033239">
    <property type="entry name" value="ExoD"/>
    <property type="match status" value="1"/>
</dbReference>
<dbReference type="InterPro" id="IPR010331">
    <property type="entry name" value="ExoD"/>
</dbReference>
<proteinExistence type="predicted"/>
<reference evidence="2 3" key="1">
    <citation type="submission" date="2016-10" db="EMBL/GenBank/DDBJ databases">
        <authorList>
            <person name="de Groot N.N."/>
        </authorList>
    </citation>
    <scope>NUCLEOTIDE SEQUENCE [LARGE SCALE GENOMIC DNA]</scope>
    <source>
        <strain evidence="2 3">DSM 14858</strain>
    </source>
</reference>
<dbReference type="PANTHER" id="PTHR41795">
    <property type="entry name" value="EXOPOLYSACCHARIDE SYNTHESIS PROTEIN"/>
    <property type="match status" value="1"/>
</dbReference>
<keyword evidence="1" id="KW-0812">Transmembrane</keyword>
<gene>
    <name evidence="2" type="ORF">SAMN04488526_2598</name>
</gene>
<feature type="transmembrane region" description="Helical" evidence="1">
    <location>
        <begin position="137"/>
        <end position="156"/>
    </location>
</feature>
<dbReference type="OrthoDB" id="21339at2"/>
<dbReference type="Pfam" id="PF06055">
    <property type="entry name" value="ExoD"/>
    <property type="match status" value="1"/>
</dbReference>
<keyword evidence="1" id="KW-1133">Transmembrane helix</keyword>
<dbReference type="AlphaFoldDB" id="A0A1H7PZV4"/>
<feature type="transmembrane region" description="Helical" evidence="1">
    <location>
        <begin position="176"/>
        <end position="201"/>
    </location>
</feature>
<evidence type="ECO:0000313" key="2">
    <source>
        <dbReference type="EMBL" id="SEL41292.1"/>
    </source>
</evidence>
<dbReference type="RefSeq" id="WP_092763411.1">
    <property type="nucleotide sequence ID" value="NZ_FNZQ01000005.1"/>
</dbReference>
<sequence length="206" mass="22221">MLHEQLDPKSDTNEISFAALLESLSNQARAGTEVTLGSALDQAGARMHGVAILLFALPDSIPLPIPSAGAILGVPLMIISAHLALYGERGSLPRRARRIRLPLRMIETMIRFLAVPLRWAESRSYERLPIFAKRERLVGVVCLLMSLLLVMPIPLMNAPPAIAIACMSWGLVQRDGVFVGIGIAVSIGVLVSILIFADLILNALTA</sequence>
<evidence type="ECO:0000256" key="1">
    <source>
        <dbReference type="SAM" id="Phobius"/>
    </source>
</evidence>
<keyword evidence="3" id="KW-1185">Reference proteome</keyword>
<dbReference type="Proteomes" id="UP000199283">
    <property type="component" value="Unassembled WGS sequence"/>
</dbReference>
<accession>A0A1H7PZV4</accession>
<keyword evidence="1" id="KW-0472">Membrane</keyword>